<protein>
    <submittedName>
        <fullName evidence="3">CLUMA_CG013202, isoform A</fullName>
    </submittedName>
</protein>
<name>A0A1J1II63_9DIPT</name>
<feature type="compositionally biased region" description="Basic and acidic residues" evidence="2">
    <location>
        <begin position="164"/>
        <end position="181"/>
    </location>
</feature>
<dbReference type="EMBL" id="CVRI01000054">
    <property type="protein sequence ID" value="CRK99899.1"/>
    <property type="molecule type" value="Genomic_DNA"/>
</dbReference>
<evidence type="ECO:0000313" key="4">
    <source>
        <dbReference type="Proteomes" id="UP000183832"/>
    </source>
</evidence>
<feature type="region of interest" description="Disordered" evidence="2">
    <location>
        <begin position="67"/>
        <end position="231"/>
    </location>
</feature>
<reference evidence="3 4" key="1">
    <citation type="submission" date="2015-04" db="EMBL/GenBank/DDBJ databases">
        <authorList>
            <person name="Syromyatnikov M.Y."/>
            <person name="Popov V.N."/>
        </authorList>
    </citation>
    <scope>NUCLEOTIDE SEQUENCE [LARGE SCALE GENOMIC DNA]</scope>
</reference>
<dbReference type="Pfam" id="PF00379">
    <property type="entry name" value="Chitin_bind_4"/>
    <property type="match status" value="1"/>
</dbReference>
<sequence>MNEQQHSESVLRTELVAPHPSSVSQYFVHHYYPPPHIISQLSKQSPFLYTGPLILMEHTSEMFQPKYTKNTEKSIENQKRDSYDVYRPSADENPQFVDMFPPQDNQDEPNYYTMKARKSKKYSETESKEKKPPKAKVNDNSKEQVVDDGESEPTQYETSSSEEISSKEAEDERVQDDHKNDNDDEENESEEISAPASRLDFQMHGHKGPASYKFGYDTGKGDNRQLRHEEKDEQGNVFGFYGYYDDKKKFRVVKYSSMADGGFKIL</sequence>
<dbReference type="OrthoDB" id="6436078at2759"/>
<keyword evidence="1" id="KW-0193">Cuticle</keyword>
<gene>
    <name evidence="3" type="ORF">CLUMA_CG013202</name>
</gene>
<feature type="compositionally biased region" description="Acidic residues" evidence="2">
    <location>
        <begin position="182"/>
        <end position="191"/>
    </location>
</feature>
<dbReference type="STRING" id="568069.A0A1J1II63"/>
<dbReference type="GO" id="GO:0042302">
    <property type="term" value="F:structural constituent of cuticle"/>
    <property type="evidence" value="ECO:0007669"/>
    <property type="project" value="UniProtKB-UniRule"/>
</dbReference>
<feature type="compositionally biased region" description="Basic and acidic residues" evidence="2">
    <location>
        <begin position="219"/>
        <end position="231"/>
    </location>
</feature>
<dbReference type="InterPro" id="IPR000618">
    <property type="entry name" value="Insect_cuticle"/>
</dbReference>
<accession>A0A1J1II63</accession>
<dbReference type="AlphaFoldDB" id="A0A1J1II63"/>
<keyword evidence="4" id="KW-1185">Reference proteome</keyword>
<proteinExistence type="predicted"/>
<dbReference type="Proteomes" id="UP000183832">
    <property type="component" value="Unassembled WGS sequence"/>
</dbReference>
<evidence type="ECO:0000313" key="3">
    <source>
        <dbReference type="EMBL" id="CRK99899.1"/>
    </source>
</evidence>
<dbReference type="PROSITE" id="PS51155">
    <property type="entry name" value="CHIT_BIND_RR_2"/>
    <property type="match status" value="1"/>
</dbReference>
<feature type="compositionally biased region" description="Basic and acidic residues" evidence="2">
    <location>
        <begin position="121"/>
        <end position="145"/>
    </location>
</feature>
<organism evidence="3 4">
    <name type="scientific">Clunio marinus</name>
    <dbReference type="NCBI Taxonomy" id="568069"/>
    <lineage>
        <taxon>Eukaryota</taxon>
        <taxon>Metazoa</taxon>
        <taxon>Ecdysozoa</taxon>
        <taxon>Arthropoda</taxon>
        <taxon>Hexapoda</taxon>
        <taxon>Insecta</taxon>
        <taxon>Pterygota</taxon>
        <taxon>Neoptera</taxon>
        <taxon>Endopterygota</taxon>
        <taxon>Diptera</taxon>
        <taxon>Nematocera</taxon>
        <taxon>Chironomoidea</taxon>
        <taxon>Chironomidae</taxon>
        <taxon>Clunio</taxon>
    </lineage>
</organism>
<feature type="compositionally biased region" description="Basic and acidic residues" evidence="2">
    <location>
        <begin position="69"/>
        <end position="84"/>
    </location>
</feature>
<evidence type="ECO:0000256" key="2">
    <source>
        <dbReference type="SAM" id="MobiDB-lite"/>
    </source>
</evidence>
<evidence type="ECO:0000256" key="1">
    <source>
        <dbReference type="PROSITE-ProRule" id="PRU00497"/>
    </source>
</evidence>